<keyword evidence="2" id="KW-1185">Reference proteome</keyword>
<name>A0AAD2PWW9_9STRA</name>
<gene>
    <name evidence="1" type="ORF">CYCCA115_LOCUS20147</name>
</gene>
<protein>
    <submittedName>
        <fullName evidence="1">Uncharacterized protein</fullName>
    </submittedName>
</protein>
<dbReference type="EMBL" id="CAKOGP040002146">
    <property type="protein sequence ID" value="CAJ1963402.1"/>
    <property type="molecule type" value="Genomic_DNA"/>
</dbReference>
<dbReference type="Proteomes" id="UP001295423">
    <property type="component" value="Unassembled WGS sequence"/>
</dbReference>
<dbReference type="AlphaFoldDB" id="A0AAD2PWW9"/>
<sequence length="74" mass="8386">RQNKKVSLLLPTCHSANHPTENGVAHIKKKLFKYKVFDTYDPTLIVMSGFDASMPDTSLSDNLHPHKKGMTLYK</sequence>
<organism evidence="1 2">
    <name type="scientific">Cylindrotheca closterium</name>
    <dbReference type="NCBI Taxonomy" id="2856"/>
    <lineage>
        <taxon>Eukaryota</taxon>
        <taxon>Sar</taxon>
        <taxon>Stramenopiles</taxon>
        <taxon>Ochrophyta</taxon>
        <taxon>Bacillariophyta</taxon>
        <taxon>Bacillariophyceae</taxon>
        <taxon>Bacillariophycidae</taxon>
        <taxon>Bacillariales</taxon>
        <taxon>Bacillariaceae</taxon>
        <taxon>Cylindrotheca</taxon>
    </lineage>
</organism>
<comment type="caution">
    <text evidence="1">The sequence shown here is derived from an EMBL/GenBank/DDBJ whole genome shotgun (WGS) entry which is preliminary data.</text>
</comment>
<evidence type="ECO:0000313" key="2">
    <source>
        <dbReference type="Proteomes" id="UP001295423"/>
    </source>
</evidence>
<reference evidence="1" key="1">
    <citation type="submission" date="2023-08" db="EMBL/GenBank/DDBJ databases">
        <authorList>
            <person name="Audoor S."/>
            <person name="Bilcke G."/>
        </authorList>
    </citation>
    <scope>NUCLEOTIDE SEQUENCE</scope>
</reference>
<feature type="non-terminal residue" evidence="1">
    <location>
        <position position="1"/>
    </location>
</feature>
<evidence type="ECO:0000313" key="1">
    <source>
        <dbReference type="EMBL" id="CAJ1963402.1"/>
    </source>
</evidence>
<proteinExistence type="predicted"/>
<accession>A0AAD2PWW9</accession>